<reference evidence="2 3" key="1">
    <citation type="submission" date="2017-07" db="EMBL/GenBank/DDBJ databases">
        <authorList>
            <person name="Talla V."/>
            <person name="Backstrom N."/>
        </authorList>
    </citation>
    <scope>NUCLEOTIDE SEQUENCE [LARGE SCALE GENOMIC DNA]</scope>
</reference>
<dbReference type="Proteomes" id="UP000324832">
    <property type="component" value="Unassembled WGS sequence"/>
</dbReference>
<evidence type="ECO:0000313" key="3">
    <source>
        <dbReference type="Proteomes" id="UP000324832"/>
    </source>
</evidence>
<dbReference type="EMBL" id="FZQP02000002">
    <property type="protein sequence ID" value="VVC86112.1"/>
    <property type="molecule type" value="Genomic_DNA"/>
</dbReference>
<keyword evidence="3" id="KW-1185">Reference proteome</keyword>
<accession>A0A5E4PLR6</accession>
<feature type="region of interest" description="Disordered" evidence="1">
    <location>
        <begin position="56"/>
        <end position="92"/>
    </location>
</feature>
<feature type="region of interest" description="Disordered" evidence="1">
    <location>
        <begin position="1"/>
        <end position="21"/>
    </location>
</feature>
<feature type="compositionally biased region" description="Basic and acidic residues" evidence="1">
    <location>
        <begin position="9"/>
        <end position="18"/>
    </location>
</feature>
<evidence type="ECO:0000256" key="1">
    <source>
        <dbReference type="SAM" id="MobiDB-lite"/>
    </source>
</evidence>
<name>A0A5E4PLR6_9NEOP</name>
<organism evidence="2 3">
    <name type="scientific">Leptidea sinapis</name>
    <dbReference type="NCBI Taxonomy" id="189913"/>
    <lineage>
        <taxon>Eukaryota</taxon>
        <taxon>Metazoa</taxon>
        <taxon>Ecdysozoa</taxon>
        <taxon>Arthropoda</taxon>
        <taxon>Hexapoda</taxon>
        <taxon>Insecta</taxon>
        <taxon>Pterygota</taxon>
        <taxon>Neoptera</taxon>
        <taxon>Endopterygota</taxon>
        <taxon>Lepidoptera</taxon>
        <taxon>Glossata</taxon>
        <taxon>Ditrysia</taxon>
        <taxon>Papilionoidea</taxon>
        <taxon>Pieridae</taxon>
        <taxon>Dismorphiinae</taxon>
        <taxon>Leptidea</taxon>
    </lineage>
</organism>
<feature type="compositionally biased region" description="Low complexity" evidence="1">
    <location>
        <begin position="56"/>
        <end position="69"/>
    </location>
</feature>
<evidence type="ECO:0000313" key="2">
    <source>
        <dbReference type="EMBL" id="VVC86112.1"/>
    </source>
</evidence>
<gene>
    <name evidence="2" type="ORF">LSINAPIS_LOCUS1</name>
</gene>
<dbReference type="AlphaFoldDB" id="A0A5E4PLR6"/>
<protein>
    <submittedName>
        <fullName evidence="2">Uncharacterized protein</fullName>
    </submittedName>
</protein>
<proteinExistence type="predicted"/>
<sequence length="147" mass="16492">MTRNATIKGMEEKPRATLEDQESSKIYALVCVISQFQEYIDGRGTAAFDYSDRYTATAQQTTTTSSAPSGRRRSAPRPLPSRCDPEEFSEAPTRTITSVLSKPNRSAVKKHVQFPDEQSCVEDPAEDIEDNEEKSCKFFTIYIPISL</sequence>